<evidence type="ECO:0000256" key="1">
    <source>
        <dbReference type="ARBA" id="ARBA00004162"/>
    </source>
</evidence>
<keyword evidence="10" id="KW-1185">Reference proteome</keyword>
<dbReference type="Proteomes" id="UP000594042">
    <property type="component" value="Chromosome"/>
</dbReference>
<keyword evidence="4 6" id="KW-1133">Transmembrane helix</keyword>
<evidence type="ECO:0000256" key="6">
    <source>
        <dbReference type="SAM" id="Phobius"/>
    </source>
</evidence>
<evidence type="ECO:0000313" key="10">
    <source>
        <dbReference type="Proteomes" id="UP000594042"/>
    </source>
</evidence>
<name>A0A7G1HYE5_9BACT</name>
<proteinExistence type="predicted"/>
<dbReference type="AlphaFoldDB" id="A0A7G1HYE5"/>
<keyword evidence="2" id="KW-1003">Cell membrane</keyword>
<evidence type="ECO:0000313" key="9">
    <source>
        <dbReference type="EMBL" id="BCI63561.1"/>
    </source>
</evidence>
<dbReference type="KEGG" id="copr:Cop2CBH44_19140"/>
<sequence length="365" mass="41812">MKKTLTVNLNNTVYHIDEDAYESLQEYLNSLRNHFSEEEGAEEILRDIEARIAELFKERLRFGMQIITLREVNEIITIMGHPEDFDRDMIDDETSETQFDSENKQYDEKKGNNIETPINENEIKTKRRLFRDGENRILGGVASGIGCYLNVDPVFIRVLFVILTFFWGTAILIYMLLWICIPEARTAAQKLEMKGEPVTIENIKKAVKEEMDKAEVNLSGIERKTDSFFTRLGDLLLCIIRGLFKALFLLFGGCLGFILLIILFSIGVSIFSFLFGNFTVTTYGTTLPPVVMNILTGIEHPKAFLLSLLLVIGIPFYALLRLLLGRMFNWTPQTKITTNVISFIWIISFIALAIFSAEIIPFLFK</sequence>
<dbReference type="Pfam" id="PF04024">
    <property type="entry name" value="PspC"/>
    <property type="match status" value="1"/>
</dbReference>
<dbReference type="EMBL" id="AP023322">
    <property type="protein sequence ID" value="BCI63561.1"/>
    <property type="molecule type" value="Genomic_DNA"/>
</dbReference>
<feature type="transmembrane region" description="Helical" evidence="6">
    <location>
        <begin position="303"/>
        <end position="324"/>
    </location>
</feature>
<dbReference type="InterPro" id="IPR052027">
    <property type="entry name" value="PspC"/>
</dbReference>
<keyword evidence="5 6" id="KW-0472">Membrane</keyword>
<comment type="subcellular location">
    <subcellularLocation>
        <location evidence="1">Cell membrane</location>
        <topology evidence="1">Single-pass membrane protein</topology>
    </subcellularLocation>
</comment>
<accession>A0A7G1HYE5</accession>
<feature type="domain" description="Phage shock protein PspC N-terminal" evidence="7">
    <location>
        <begin position="127"/>
        <end position="184"/>
    </location>
</feature>
<dbReference type="PANTHER" id="PTHR33885">
    <property type="entry name" value="PHAGE SHOCK PROTEIN C"/>
    <property type="match status" value="1"/>
</dbReference>
<reference evidence="10" key="1">
    <citation type="submission" date="2020-07" db="EMBL/GenBank/DDBJ databases">
        <title>Complete genome sequencing of Coprobacter sp. strain 2CBH44.</title>
        <authorList>
            <person name="Sakamoto M."/>
            <person name="Murakami T."/>
            <person name="Mori H."/>
        </authorList>
    </citation>
    <scope>NUCLEOTIDE SEQUENCE [LARGE SCALE GENOMIC DNA]</scope>
    <source>
        <strain evidence="10">2CBH44</strain>
    </source>
</reference>
<dbReference type="PANTHER" id="PTHR33885:SF3">
    <property type="entry name" value="PHAGE SHOCK PROTEIN C"/>
    <property type="match status" value="1"/>
</dbReference>
<evidence type="ECO:0000259" key="8">
    <source>
        <dbReference type="Pfam" id="PF22571"/>
    </source>
</evidence>
<keyword evidence="3 6" id="KW-0812">Transmembrane</keyword>
<feature type="transmembrane region" description="Helical" evidence="6">
    <location>
        <begin position="154"/>
        <end position="181"/>
    </location>
</feature>
<dbReference type="GO" id="GO:0005886">
    <property type="term" value="C:plasma membrane"/>
    <property type="evidence" value="ECO:0007669"/>
    <property type="project" value="UniProtKB-SubCell"/>
</dbReference>
<feature type="transmembrane region" description="Helical" evidence="6">
    <location>
        <begin position="336"/>
        <end position="364"/>
    </location>
</feature>
<evidence type="ECO:0000256" key="2">
    <source>
        <dbReference type="ARBA" id="ARBA00022475"/>
    </source>
</evidence>
<evidence type="ECO:0000256" key="4">
    <source>
        <dbReference type="ARBA" id="ARBA00022989"/>
    </source>
</evidence>
<dbReference type="InterPro" id="IPR007168">
    <property type="entry name" value="Phageshock_PspC_N"/>
</dbReference>
<dbReference type="RefSeq" id="WP_200754701.1">
    <property type="nucleotide sequence ID" value="NZ_AP023322.1"/>
</dbReference>
<organism evidence="9 10">
    <name type="scientific">Coprobacter secundus subsp. similis</name>
    <dbReference type="NCBI Taxonomy" id="2751153"/>
    <lineage>
        <taxon>Bacteria</taxon>
        <taxon>Pseudomonadati</taxon>
        <taxon>Bacteroidota</taxon>
        <taxon>Bacteroidia</taxon>
        <taxon>Bacteroidales</taxon>
        <taxon>Barnesiellaceae</taxon>
        <taxon>Coprobacter</taxon>
    </lineage>
</organism>
<dbReference type="InterPro" id="IPR054321">
    <property type="entry name" value="PspC-rel_TM"/>
</dbReference>
<feature type="domain" description="PspC-related transmembrane region" evidence="8">
    <location>
        <begin position="223"/>
        <end position="359"/>
    </location>
</feature>
<evidence type="ECO:0000256" key="3">
    <source>
        <dbReference type="ARBA" id="ARBA00022692"/>
    </source>
</evidence>
<protein>
    <submittedName>
        <fullName evidence="9">PspC family transcriptional regulator</fullName>
    </submittedName>
</protein>
<dbReference type="Pfam" id="PF22571">
    <property type="entry name" value="LiaI-LiaF-TM_PspC"/>
    <property type="match status" value="1"/>
</dbReference>
<evidence type="ECO:0000259" key="7">
    <source>
        <dbReference type="Pfam" id="PF04024"/>
    </source>
</evidence>
<evidence type="ECO:0000256" key="5">
    <source>
        <dbReference type="ARBA" id="ARBA00023136"/>
    </source>
</evidence>
<gene>
    <name evidence="9" type="ORF">Cop2CBH44_19140</name>
</gene>
<feature type="transmembrane region" description="Helical" evidence="6">
    <location>
        <begin position="247"/>
        <end position="275"/>
    </location>
</feature>